<dbReference type="InterPro" id="IPR004242">
    <property type="entry name" value="Transposase_21"/>
</dbReference>
<dbReference type="Pfam" id="PF02992">
    <property type="entry name" value="Transposase_21"/>
    <property type="match status" value="1"/>
</dbReference>
<accession>A0A9Q3GPZ6</accession>
<organism evidence="2 3">
    <name type="scientific">Austropuccinia psidii MF-1</name>
    <dbReference type="NCBI Taxonomy" id="1389203"/>
    <lineage>
        <taxon>Eukaryota</taxon>
        <taxon>Fungi</taxon>
        <taxon>Dikarya</taxon>
        <taxon>Basidiomycota</taxon>
        <taxon>Pucciniomycotina</taxon>
        <taxon>Pucciniomycetes</taxon>
        <taxon>Pucciniales</taxon>
        <taxon>Sphaerophragmiaceae</taxon>
        <taxon>Austropuccinia</taxon>
    </lineage>
</organism>
<dbReference type="AlphaFoldDB" id="A0A9Q3GPZ6"/>
<gene>
    <name evidence="2" type="ORF">O181_014597</name>
</gene>
<evidence type="ECO:0000313" key="3">
    <source>
        <dbReference type="Proteomes" id="UP000765509"/>
    </source>
</evidence>
<evidence type="ECO:0000313" key="2">
    <source>
        <dbReference type="EMBL" id="MBW0474882.1"/>
    </source>
</evidence>
<sequence>MDFCTCSSCWNYKVTTSDGQICEGLYVDHSTRIRHWAKISTQRDKSVNNNCFIKTSLSHQEKLTTQLSSDNEESDSSSQEIKSNHNTNNTKIISLILHFIMWLYLVCGISRQNCRKARDMLVHIIQLLSRKNHHSQINTSSVPCDIRTISKKLKLDFTIDQHVCCQCCYSLYDVEVAPEDCTYKPTIASNQCYTELFSPAKIHPLPYLQFTTTLASHHRRRRIRQIQLPGHQHIRIPKAKFISQPIHSWISWLLSIPGIEEAIEEWKFKLTSLQGSILFDVAQGRVWNAIISNSSTNNPLELGFGLFVDWFNPKGNKIAGKQLSMGIIVLYCLNLPPRKRFQPKFTCLAGVIPSPNQPDMITINNVMKPLVDELNQLKNGITVCTPNYPHGRKVIVKLVALIGDIVATHKVGGFMSHSAKRFCSWCEIQDNERVDLKIGKLRTRNTVLAASHRWNEARTVTLRQKYAKEHGIRWSELNRLPYWDPTNNISLGVVHNWYE</sequence>
<keyword evidence="3" id="KW-1185">Reference proteome</keyword>
<feature type="region of interest" description="Disordered" evidence="1">
    <location>
        <begin position="64"/>
        <end position="83"/>
    </location>
</feature>
<dbReference type="EMBL" id="AVOT02003901">
    <property type="protein sequence ID" value="MBW0474882.1"/>
    <property type="molecule type" value="Genomic_DNA"/>
</dbReference>
<protein>
    <submittedName>
        <fullName evidence="2">Uncharacterized protein</fullName>
    </submittedName>
</protein>
<reference evidence="2" key="1">
    <citation type="submission" date="2021-03" db="EMBL/GenBank/DDBJ databases">
        <title>Draft genome sequence of rust myrtle Austropuccinia psidii MF-1, a brazilian biotype.</title>
        <authorList>
            <person name="Quecine M.C."/>
            <person name="Pachon D.M.R."/>
            <person name="Bonatelli M.L."/>
            <person name="Correr F.H."/>
            <person name="Franceschini L.M."/>
            <person name="Leite T.F."/>
            <person name="Margarido G.R.A."/>
            <person name="Almeida C.A."/>
            <person name="Ferrarezi J.A."/>
            <person name="Labate C.A."/>
        </authorList>
    </citation>
    <scope>NUCLEOTIDE SEQUENCE</scope>
    <source>
        <strain evidence="2">MF-1</strain>
    </source>
</reference>
<comment type="caution">
    <text evidence="2">The sequence shown here is derived from an EMBL/GenBank/DDBJ whole genome shotgun (WGS) entry which is preliminary data.</text>
</comment>
<evidence type="ECO:0000256" key="1">
    <source>
        <dbReference type="SAM" id="MobiDB-lite"/>
    </source>
</evidence>
<dbReference type="PANTHER" id="PTHR46579">
    <property type="entry name" value="F5/8 TYPE C DOMAIN-CONTAINING PROTEIN-RELATED"/>
    <property type="match status" value="1"/>
</dbReference>
<dbReference type="Proteomes" id="UP000765509">
    <property type="component" value="Unassembled WGS sequence"/>
</dbReference>
<dbReference type="PANTHER" id="PTHR46579:SF2">
    <property type="entry name" value="C2H2-TYPE DOMAIN-CONTAINING PROTEIN"/>
    <property type="match status" value="1"/>
</dbReference>
<feature type="non-terminal residue" evidence="2">
    <location>
        <position position="499"/>
    </location>
</feature>
<dbReference type="OrthoDB" id="3269001at2759"/>
<proteinExistence type="predicted"/>
<name>A0A9Q3GPZ6_9BASI</name>